<accession>A0ABN1M277</accession>
<sequence length="215" mass="25095">MRNKKYIITVVVVLTLVIMSLVIFTNSKNKKAQISIENDSPTKVVNPNDKLELENNHTEAMYDNITVFDNEEVLKRYKEVNKKYLTYDNTMKNSDDYFYEFKNGLAYNHKANKDLKPLNNKKYAMILKGYSYSNIEKAFTNEEALDTASKVLPNNSKEVTSKVFDDEKYIYYTSSKGNFIVRFGYEKLYDSQNLFIGTNKDKVDSISYFKEIDVN</sequence>
<evidence type="ECO:0000256" key="1">
    <source>
        <dbReference type="SAM" id="Phobius"/>
    </source>
</evidence>
<reference evidence="2 3" key="1">
    <citation type="journal article" date="2019" name="Int. J. Syst. Evol. Microbiol.">
        <title>The Global Catalogue of Microorganisms (GCM) 10K type strain sequencing project: providing services to taxonomists for standard genome sequencing and annotation.</title>
        <authorList>
            <consortium name="The Broad Institute Genomics Platform"/>
            <consortium name="The Broad Institute Genome Sequencing Center for Infectious Disease"/>
            <person name="Wu L."/>
            <person name="Ma J."/>
        </authorList>
    </citation>
    <scope>NUCLEOTIDE SEQUENCE [LARGE SCALE GENOMIC DNA]</scope>
    <source>
        <strain evidence="2 3">JCM 6486</strain>
    </source>
</reference>
<keyword evidence="1" id="KW-0812">Transmembrane</keyword>
<protein>
    <submittedName>
        <fullName evidence="2">Uncharacterized protein</fullName>
    </submittedName>
</protein>
<dbReference type="EMBL" id="BAAACP010000005">
    <property type="protein sequence ID" value="GAA0863177.1"/>
    <property type="molecule type" value="Genomic_DNA"/>
</dbReference>
<evidence type="ECO:0000313" key="3">
    <source>
        <dbReference type="Proteomes" id="UP001400965"/>
    </source>
</evidence>
<keyword evidence="1" id="KW-1133">Transmembrane helix</keyword>
<organism evidence="2 3">
    <name type="scientific">Paraclostridium tenue</name>
    <dbReference type="NCBI Taxonomy" id="1737"/>
    <lineage>
        <taxon>Bacteria</taxon>
        <taxon>Bacillati</taxon>
        <taxon>Bacillota</taxon>
        <taxon>Clostridia</taxon>
        <taxon>Peptostreptococcales</taxon>
        <taxon>Peptostreptococcaceae</taxon>
        <taxon>Paraclostridium</taxon>
    </lineage>
</organism>
<evidence type="ECO:0000313" key="2">
    <source>
        <dbReference type="EMBL" id="GAA0863177.1"/>
    </source>
</evidence>
<feature type="transmembrane region" description="Helical" evidence="1">
    <location>
        <begin position="6"/>
        <end position="24"/>
    </location>
</feature>
<dbReference type="Proteomes" id="UP001400965">
    <property type="component" value="Unassembled WGS sequence"/>
</dbReference>
<dbReference type="RefSeq" id="WP_346043707.1">
    <property type="nucleotide sequence ID" value="NZ_BAAACP010000005.1"/>
</dbReference>
<gene>
    <name evidence="2" type="ORF">GCM10008917_11500</name>
</gene>
<proteinExistence type="predicted"/>
<keyword evidence="3" id="KW-1185">Reference proteome</keyword>
<keyword evidence="1" id="KW-0472">Membrane</keyword>
<name>A0ABN1M277_9FIRM</name>
<comment type="caution">
    <text evidence="2">The sequence shown here is derived from an EMBL/GenBank/DDBJ whole genome shotgun (WGS) entry which is preliminary data.</text>
</comment>